<evidence type="ECO:0000259" key="4">
    <source>
        <dbReference type="Pfam" id="PF01389"/>
    </source>
</evidence>
<proteinExistence type="inferred from homology"/>
<comment type="similarity">
    <text evidence="1">Belongs to the outer membrane OOP (TC 1.B.6) superfamily. OmpA family.</text>
</comment>
<sequence length="259" mass="28191">MRLGISVLGIAGVCFYSSFALAGESGIQSMTPSYRSVVSFMEGYASINAGSHDSYLSDDDNIYTYRSSKDGHNDGFIGGFIGLEHPLPWYNVLVQAGVEYSYFGPLTVHGFNTVGVEPETSTLYSYQYRFQTQQVLASAKFLMTTHERYHPYASVGLGAAFNDVGRFRAATAETGNLNSTASFRDNNQSQFSYSLGAGVDVDVNQNVRVGLGYRFSGFGDASFKGGHIVAGDYIAPVPFTYGIRTLYANQLVAQISYII</sequence>
<evidence type="ECO:0000256" key="1">
    <source>
        <dbReference type="ARBA" id="ARBA00005710"/>
    </source>
</evidence>
<reference evidence="5 6" key="1">
    <citation type="submission" date="2024-08" db="EMBL/GenBank/DDBJ databases">
        <title>Draft Genome Sequence of Legionella lytica strain DSB2004, Isolated From a Fire Sprinkler System.</title>
        <authorList>
            <person name="Everhart A.D."/>
            <person name="Kidane D.T."/>
            <person name="Farone A.L."/>
            <person name="Farone M.B."/>
        </authorList>
    </citation>
    <scope>NUCLEOTIDE SEQUENCE [LARGE SCALE GENOMIC DNA]</scope>
    <source>
        <strain evidence="5 6">DSB2004</strain>
    </source>
</reference>
<feature type="domain" description="Outer membrane protein OmpA-like transmembrane" evidence="4">
    <location>
        <begin position="66"/>
        <end position="215"/>
    </location>
</feature>
<keyword evidence="6" id="KW-1185">Reference proteome</keyword>
<feature type="chain" id="PRO_5046402383" evidence="3">
    <location>
        <begin position="23"/>
        <end position="259"/>
    </location>
</feature>
<evidence type="ECO:0000313" key="5">
    <source>
        <dbReference type="EMBL" id="MFJ1267301.1"/>
    </source>
</evidence>
<evidence type="ECO:0000313" key="6">
    <source>
        <dbReference type="Proteomes" id="UP001615550"/>
    </source>
</evidence>
<keyword evidence="2" id="KW-0406">Ion transport</keyword>
<dbReference type="RefSeq" id="WP_400185892.1">
    <property type="nucleotide sequence ID" value="NZ_JBGORX010000001.1"/>
</dbReference>
<keyword evidence="2" id="KW-0626">Porin</keyword>
<dbReference type="SUPFAM" id="SSF56925">
    <property type="entry name" value="OMPA-like"/>
    <property type="match status" value="1"/>
</dbReference>
<organism evidence="5 6">
    <name type="scientific">Legionella lytica</name>
    <dbReference type="NCBI Taxonomy" id="96232"/>
    <lineage>
        <taxon>Bacteria</taxon>
        <taxon>Pseudomonadati</taxon>
        <taxon>Pseudomonadota</taxon>
        <taxon>Gammaproteobacteria</taxon>
        <taxon>Legionellales</taxon>
        <taxon>Legionellaceae</taxon>
        <taxon>Legionella</taxon>
    </lineage>
</organism>
<comment type="caution">
    <text evidence="5">The sequence shown here is derived from an EMBL/GenBank/DDBJ whole genome shotgun (WGS) entry which is preliminary data.</text>
</comment>
<evidence type="ECO:0000256" key="3">
    <source>
        <dbReference type="SAM" id="SignalP"/>
    </source>
</evidence>
<protein>
    <submittedName>
        <fullName evidence="5">Outer membrane protein</fullName>
    </submittedName>
</protein>
<feature type="signal peptide" evidence="3">
    <location>
        <begin position="1"/>
        <end position="22"/>
    </location>
</feature>
<dbReference type="EMBL" id="JBGORX010000001">
    <property type="protein sequence ID" value="MFJ1267301.1"/>
    <property type="molecule type" value="Genomic_DNA"/>
</dbReference>
<keyword evidence="2" id="KW-0813">Transport</keyword>
<dbReference type="InterPro" id="IPR011250">
    <property type="entry name" value="OMP/PagP_B-barrel"/>
</dbReference>
<dbReference type="Pfam" id="PF01389">
    <property type="entry name" value="OmpA_membrane"/>
    <property type="match status" value="1"/>
</dbReference>
<dbReference type="InterPro" id="IPR000498">
    <property type="entry name" value="OmpA-like_TM_dom"/>
</dbReference>
<keyword evidence="3" id="KW-0732">Signal</keyword>
<accession>A0ABW8D5R1</accession>
<evidence type="ECO:0000256" key="2">
    <source>
        <dbReference type="ARBA" id="ARBA00023114"/>
    </source>
</evidence>
<name>A0ABW8D5R1_9GAMM</name>
<gene>
    <name evidence="5" type="ORF">ACD661_01880</name>
</gene>
<dbReference type="Gene3D" id="2.40.160.20">
    <property type="match status" value="1"/>
</dbReference>
<keyword evidence="2" id="KW-0812">Transmembrane</keyword>
<dbReference type="Proteomes" id="UP001615550">
    <property type="component" value="Unassembled WGS sequence"/>
</dbReference>